<evidence type="ECO:0000313" key="1">
    <source>
        <dbReference type="WBParaSite" id="MCU_014007-RA"/>
    </source>
</evidence>
<reference evidence="1" key="1">
    <citation type="submission" date="2019-11" db="UniProtKB">
        <authorList>
            <consortium name="WormBaseParasite"/>
        </authorList>
    </citation>
    <scope>IDENTIFICATION</scope>
</reference>
<name>A0A5K3G458_MESCO</name>
<sequence>MKDPEAMMVMTFHEASVACLGGSLSNHNSSHLFLLLLLPACKPAKACNNDN</sequence>
<accession>A0A5K3G458</accession>
<organism evidence="1">
    <name type="scientific">Mesocestoides corti</name>
    <name type="common">Flatworm</name>
    <dbReference type="NCBI Taxonomy" id="53468"/>
    <lineage>
        <taxon>Eukaryota</taxon>
        <taxon>Metazoa</taxon>
        <taxon>Spiralia</taxon>
        <taxon>Lophotrochozoa</taxon>
        <taxon>Platyhelminthes</taxon>
        <taxon>Cestoda</taxon>
        <taxon>Eucestoda</taxon>
        <taxon>Cyclophyllidea</taxon>
        <taxon>Mesocestoididae</taxon>
        <taxon>Mesocestoides</taxon>
    </lineage>
</organism>
<protein>
    <submittedName>
        <fullName evidence="1">Uncharacterized protein</fullName>
    </submittedName>
</protein>
<dbReference type="WBParaSite" id="MCU_014007-RA">
    <property type="protein sequence ID" value="MCU_014007-RA"/>
    <property type="gene ID" value="MCU_014007"/>
</dbReference>
<dbReference type="AlphaFoldDB" id="A0A5K3G458"/>
<proteinExistence type="predicted"/>